<keyword evidence="2" id="KW-1185">Reference proteome</keyword>
<name>A0ACC1NBY1_9HYPO</name>
<organism evidence="1 2">
    <name type="scientific">Zarea fungicola</name>
    <dbReference type="NCBI Taxonomy" id="93591"/>
    <lineage>
        <taxon>Eukaryota</taxon>
        <taxon>Fungi</taxon>
        <taxon>Dikarya</taxon>
        <taxon>Ascomycota</taxon>
        <taxon>Pezizomycotina</taxon>
        <taxon>Sordariomycetes</taxon>
        <taxon>Hypocreomycetidae</taxon>
        <taxon>Hypocreales</taxon>
        <taxon>Cordycipitaceae</taxon>
        <taxon>Zarea</taxon>
    </lineage>
</organism>
<reference evidence="1" key="1">
    <citation type="submission" date="2022-08" db="EMBL/GenBank/DDBJ databases">
        <title>Genome Sequence of Lecanicillium fungicola.</title>
        <authorList>
            <person name="Buettner E."/>
        </authorList>
    </citation>
    <scope>NUCLEOTIDE SEQUENCE</scope>
    <source>
        <strain evidence="1">Babe33</strain>
    </source>
</reference>
<sequence length="922" mass="103679">MDTPELPGTEKNHASCVEGPVAREVEPVLLDAEANVPPSFSDAITGTTPNSSLPIDECDRILFEQLPNLEAEALWQQMGFDSVASAQPVVAGPSVPPTAQRSAMFTGEGQTYNPELDLSTTYQPYILDARSQELLRPCKGGMPCQECIKKFSDPGFRNVICMKLQILDIIEAGSYFGANGLTKSHEVFNSPEWRIFQKLTSFINTSPKDYFIPLSGTTPSRKSTCKISLRMVHSCLEGIPKSGKRSGTLTASKVMDNIKDRVKLPLFGQFVRLDMPASSSEQDFWMGVIRFCGTNSYTSDLKAGIAETWIKRCKESDEETLEQILSEFQDVGSEELEDLPDDVANFVKDLLNLTSEIFSKSQDGSGEFIGAVTAEIFKKAVLQEVRELYRPRVYHVGFHLSWLASRYLELCMFKYIQDCINSREKLLDSKLETVVALILRIISTTKRPVLTLGALKSKELRSRVDDFNDRQGRIRAALWVYCAKIVSNLKLNEFWSRHQNDIPILSANGLPERFWESLESFDDKHMPTPKAWSWMVQPFYHERAAVAKELDTIKQFITTTDPQGSDQAFKSMFQDMATGFIHDLVLGTLDPDPECTVLRGLRLFLALINLPWSFERLDGVGNAFRSERVHQGETNVDQIADSPTKIIRFNAYIESKIDARESLIHLYNTMVEAQSSTTLRRTMFKREVDEADLQSYDDPSIDSLHCLMMKGCCIGRRWRKLTKIAGEAIILCGSPLITQSSDSDITRIVETGSKEDFTKLCSALNADMRWVKDICGRLHGVLATLKDVFTWAYDKPEDLCEVVSEKRKETFINLQKSIQGAFNNYGASPVTLLSGELRSIGLGIPAQDIIRQLQNDGLLSSPGQKRDFEKSLSVIKKRVLRRGLHSKAELAALREPLLSGLATTELSPLKVYVEKIFDNLWF</sequence>
<dbReference type="Proteomes" id="UP001143910">
    <property type="component" value="Unassembled WGS sequence"/>
</dbReference>
<dbReference type="EMBL" id="JANJQO010000568">
    <property type="protein sequence ID" value="KAJ2976574.1"/>
    <property type="molecule type" value="Genomic_DNA"/>
</dbReference>
<protein>
    <submittedName>
        <fullName evidence="1">Uncharacterized protein</fullName>
    </submittedName>
</protein>
<proteinExistence type="predicted"/>
<evidence type="ECO:0000313" key="2">
    <source>
        <dbReference type="Proteomes" id="UP001143910"/>
    </source>
</evidence>
<evidence type="ECO:0000313" key="1">
    <source>
        <dbReference type="EMBL" id="KAJ2976574.1"/>
    </source>
</evidence>
<accession>A0ACC1NBY1</accession>
<gene>
    <name evidence="1" type="ORF">NQ176_g4873</name>
</gene>
<comment type="caution">
    <text evidence="1">The sequence shown here is derived from an EMBL/GenBank/DDBJ whole genome shotgun (WGS) entry which is preliminary data.</text>
</comment>